<feature type="domain" description="NmrA-like" evidence="4">
    <location>
        <begin position="2"/>
        <end position="232"/>
    </location>
</feature>
<dbReference type="InterPro" id="IPR051164">
    <property type="entry name" value="NmrA-like_oxidored"/>
</dbReference>
<reference evidence="5" key="1">
    <citation type="submission" date="2020-11" db="EMBL/GenBank/DDBJ databases">
        <authorList>
            <consortium name="DOE Joint Genome Institute"/>
            <person name="Ahrendt S."/>
            <person name="Riley R."/>
            <person name="Andreopoulos W."/>
            <person name="Labutti K."/>
            <person name="Pangilinan J."/>
            <person name="Ruiz-Duenas F.J."/>
            <person name="Barrasa J.M."/>
            <person name="Sanchez-Garcia M."/>
            <person name="Camarero S."/>
            <person name="Miyauchi S."/>
            <person name="Serrano A."/>
            <person name="Linde D."/>
            <person name="Babiker R."/>
            <person name="Drula E."/>
            <person name="Ayuso-Fernandez I."/>
            <person name="Pacheco R."/>
            <person name="Padilla G."/>
            <person name="Ferreira P."/>
            <person name="Barriuso J."/>
            <person name="Kellner H."/>
            <person name="Castanera R."/>
            <person name="Alfaro M."/>
            <person name="Ramirez L."/>
            <person name="Pisabarro A.G."/>
            <person name="Kuo A."/>
            <person name="Tritt A."/>
            <person name="Lipzen A."/>
            <person name="He G."/>
            <person name="Yan M."/>
            <person name="Ng V."/>
            <person name="Cullen D."/>
            <person name="Martin F."/>
            <person name="Rosso M.-N."/>
            <person name="Henrissat B."/>
            <person name="Hibbett D."/>
            <person name="Martinez A.T."/>
            <person name="Grigoriev I.V."/>
        </authorList>
    </citation>
    <scope>NUCLEOTIDE SEQUENCE</scope>
    <source>
        <strain evidence="5">AH 40177</strain>
    </source>
</reference>
<evidence type="ECO:0000256" key="3">
    <source>
        <dbReference type="ARBA" id="ARBA00023002"/>
    </source>
</evidence>
<evidence type="ECO:0000313" key="5">
    <source>
        <dbReference type="EMBL" id="KAF9077041.1"/>
    </source>
</evidence>
<keyword evidence="3" id="KW-0560">Oxidoreductase</keyword>
<accession>A0A9P5UF96</accession>
<gene>
    <name evidence="5" type="ORF">BDP27DRAFT_1283966</name>
</gene>
<dbReference type="CDD" id="cd05251">
    <property type="entry name" value="NmrA_like_SDR_a"/>
    <property type="match status" value="1"/>
</dbReference>
<dbReference type="OrthoDB" id="419598at2759"/>
<protein>
    <submittedName>
        <fullName evidence="5">NmrA family protein</fullName>
    </submittedName>
</protein>
<dbReference type="SUPFAM" id="SSF51735">
    <property type="entry name" value="NAD(P)-binding Rossmann-fold domains"/>
    <property type="match status" value="1"/>
</dbReference>
<proteinExistence type="inferred from homology"/>
<dbReference type="Pfam" id="PF05368">
    <property type="entry name" value="NmrA"/>
    <property type="match status" value="1"/>
</dbReference>
<dbReference type="Proteomes" id="UP000772434">
    <property type="component" value="Unassembled WGS sequence"/>
</dbReference>
<comment type="caution">
    <text evidence="5">The sequence shown here is derived from an EMBL/GenBank/DDBJ whole genome shotgun (WGS) entry which is preliminary data.</text>
</comment>
<dbReference type="PANTHER" id="PTHR42748">
    <property type="entry name" value="NITROGEN METABOLITE REPRESSION PROTEIN NMRA FAMILY MEMBER"/>
    <property type="match status" value="1"/>
</dbReference>
<evidence type="ECO:0000256" key="2">
    <source>
        <dbReference type="ARBA" id="ARBA00022857"/>
    </source>
</evidence>
<evidence type="ECO:0000259" key="4">
    <source>
        <dbReference type="Pfam" id="PF05368"/>
    </source>
</evidence>
<dbReference type="InterPro" id="IPR036291">
    <property type="entry name" value="NAD(P)-bd_dom_sf"/>
</dbReference>
<name>A0A9P5UF96_9AGAR</name>
<dbReference type="PANTHER" id="PTHR42748:SF30">
    <property type="entry name" value="NMRA-LIKE DOMAIN-CONTAINING PROTEIN"/>
    <property type="match status" value="1"/>
</dbReference>
<dbReference type="InterPro" id="IPR008030">
    <property type="entry name" value="NmrA-like"/>
</dbReference>
<dbReference type="GO" id="GO:0005634">
    <property type="term" value="C:nucleus"/>
    <property type="evidence" value="ECO:0007669"/>
    <property type="project" value="TreeGrafter"/>
</dbReference>
<dbReference type="Gene3D" id="3.90.25.10">
    <property type="entry name" value="UDP-galactose 4-epimerase, domain 1"/>
    <property type="match status" value="1"/>
</dbReference>
<keyword evidence="6" id="KW-1185">Reference proteome</keyword>
<evidence type="ECO:0000313" key="6">
    <source>
        <dbReference type="Proteomes" id="UP000772434"/>
    </source>
</evidence>
<dbReference type="EMBL" id="JADNRY010000005">
    <property type="protein sequence ID" value="KAF9077041.1"/>
    <property type="molecule type" value="Genomic_DNA"/>
</dbReference>
<keyword evidence="2" id="KW-0521">NADP</keyword>
<comment type="similarity">
    <text evidence="1">Belongs to the NmrA-type oxidoreductase family.</text>
</comment>
<organism evidence="5 6">
    <name type="scientific">Rhodocollybia butyracea</name>
    <dbReference type="NCBI Taxonomy" id="206335"/>
    <lineage>
        <taxon>Eukaryota</taxon>
        <taxon>Fungi</taxon>
        <taxon>Dikarya</taxon>
        <taxon>Basidiomycota</taxon>
        <taxon>Agaricomycotina</taxon>
        <taxon>Agaricomycetes</taxon>
        <taxon>Agaricomycetidae</taxon>
        <taxon>Agaricales</taxon>
        <taxon>Marasmiineae</taxon>
        <taxon>Omphalotaceae</taxon>
        <taxon>Rhodocollybia</taxon>
    </lineage>
</organism>
<dbReference type="Gene3D" id="3.40.50.720">
    <property type="entry name" value="NAD(P)-binding Rossmann-like Domain"/>
    <property type="match status" value="1"/>
</dbReference>
<sequence>MAKLIVVTGATGQQGSSVINFLLKEPSETFSIRAVTRNPQSAAAQALSAKGIDVVQADLSSLAQVTAAFTGAWGVFGLTQFYEHGYDAEQLHGSNIIAAAQAAGVRHIVWSTVEGRDGECGAISWKSKAEIEDMVMKSGIPWTFVYIPMYYENFWTSFFAPTYEEEKGFSWSVGFLPDVPVFAFAVEDLGGWVVPAFREPENWNGKKIKIVVEYLTLRDIATQFSEVTGEKAGLAVELTKEQFEASRYADHPAAELMYLSWEYVIRAGPESGVRDKDQTLSIYPQAKTYRVWLKGSKIMADLVHKLKAEAAGKGLQGV</sequence>
<dbReference type="AlphaFoldDB" id="A0A9P5UF96"/>
<evidence type="ECO:0000256" key="1">
    <source>
        <dbReference type="ARBA" id="ARBA00006328"/>
    </source>
</evidence>
<dbReference type="GO" id="GO:0016491">
    <property type="term" value="F:oxidoreductase activity"/>
    <property type="evidence" value="ECO:0007669"/>
    <property type="project" value="UniProtKB-KW"/>
</dbReference>